<dbReference type="PANTHER" id="PTHR48041">
    <property type="entry name" value="ABC TRANSPORTER G FAMILY MEMBER 28"/>
    <property type="match status" value="1"/>
</dbReference>
<accession>A0AAR5Q805</accession>
<dbReference type="PROSITE" id="PS00211">
    <property type="entry name" value="ABC_TRANSPORTER_1"/>
    <property type="match status" value="1"/>
</dbReference>
<name>A0AAR5Q805_DENPD</name>
<dbReference type="GO" id="GO:0140359">
    <property type="term" value="F:ABC-type transporter activity"/>
    <property type="evidence" value="ECO:0007669"/>
    <property type="project" value="InterPro"/>
</dbReference>
<evidence type="ECO:0000256" key="9">
    <source>
        <dbReference type="SAM" id="Phobius"/>
    </source>
</evidence>
<dbReference type="FunFam" id="3.40.50.300:FF:001077">
    <property type="entry name" value="Uncharacterized protein, isoform A"/>
    <property type="match status" value="1"/>
</dbReference>
<evidence type="ECO:0000256" key="8">
    <source>
        <dbReference type="ARBA" id="ARBA00023136"/>
    </source>
</evidence>
<feature type="transmembrane region" description="Helical" evidence="9">
    <location>
        <begin position="381"/>
        <end position="403"/>
    </location>
</feature>
<dbReference type="GO" id="GO:0005524">
    <property type="term" value="F:ATP binding"/>
    <property type="evidence" value="ECO:0007669"/>
    <property type="project" value="UniProtKB-KW"/>
</dbReference>
<keyword evidence="7 9" id="KW-1133">Transmembrane helix</keyword>
<comment type="similarity">
    <text evidence="2">Belongs to the ABC transporter superfamily. ABCG family. Eye pigment precursor importer (TC 3.A.1.204) subfamily.</text>
</comment>
<dbReference type="InterPro" id="IPR013525">
    <property type="entry name" value="ABC2_TM"/>
</dbReference>
<keyword evidence="8 9" id="KW-0472">Membrane</keyword>
<dbReference type="GO" id="GO:0016887">
    <property type="term" value="F:ATP hydrolysis activity"/>
    <property type="evidence" value="ECO:0007669"/>
    <property type="project" value="InterPro"/>
</dbReference>
<dbReference type="Gene3D" id="3.40.50.300">
    <property type="entry name" value="P-loop containing nucleotide triphosphate hydrolases"/>
    <property type="match status" value="1"/>
</dbReference>
<dbReference type="PANTHER" id="PTHR48041:SF32">
    <property type="entry name" value="PROTEIN WHITE-LIKE PROTEIN"/>
    <property type="match status" value="1"/>
</dbReference>
<dbReference type="InterPro" id="IPR050352">
    <property type="entry name" value="ABCG_transporters"/>
</dbReference>
<evidence type="ECO:0000256" key="3">
    <source>
        <dbReference type="ARBA" id="ARBA00022448"/>
    </source>
</evidence>
<dbReference type="PROSITE" id="PS50893">
    <property type="entry name" value="ABC_TRANSPORTER_2"/>
    <property type="match status" value="1"/>
</dbReference>
<dbReference type="Pfam" id="PF01061">
    <property type="entry name" value="ABC2_membrane"/>
    <property type="match status" value="1"/>
</dbReference>
<dbReference type="Pfam" id="PF00005">
    <property type="entry name" value="ABC_tran"/>
    <property type="match status" value="1"/>
</dbReference>
<protein>
    <recommendedName>
        <fullName evidence="10">ABC transporter domain-containing protein</fullName>
    </recommendedName>
</protein>
<evidence type="ECO:0000313" key="11">
    <source>
        <dbReference type="EnsemblMetazoa" id="XP_019769276.1"/>
    </source>
</evidence>
<dbReference type="InterPro" id="IPR003593">
    <property type="entry name" value="AAA+_ATPase"/>
</dbReference>
<dbReference type="InterPro" id="IPR027417">
    <property type="entry name" value="P-loop_NTPase"/>
</dbReference>
<dbReference type="InterPro" id="IPR017871">
    <property type="entry name" value="ABC_transporter-like_CS"/>
</dbReference>
<dbReference type="SUPFAM" id="SSF52540">
    <property type="entry name" value="P-loop containing nucleoside triphosphate hydrolases"/>
    <property type="match status" value="1"/>
</dbReference>
<reference evidence="11" key="2">
    <citation type="submission" date="2024-08" db="UniProtKB">
        <authorList>
            <consortium name="EnsemblMetazoa"/>
        </authorList>
    </citation>
    <scope>IDENTIFICATION</scope>
</reference>
<feature type="transmembrane region" description="Helical" evidence="9">
    <location>
        <begin position="351"/>
        <end position="369"/>
    </location>
</feature>
<feature type="transmembrane region" description="Helical" evidence="9">
    <location>
        <begin position="424"/>
        <end position="448"/>
    </location>
</feature>
<evidence type="ECO:0000256" key="5">
    <source>
        <dbReference type="ARBA" id="ARBA00022741"/>
    </source>
</evidence>
<keyword evidence="4 9" id="KW-0812">Transmembrane</keyword>
<sequence>MEKGPIDSLHVCKALDIECNSLSLTVRQDKECKKIIRGVTGTFKSGELTAIMGPSGAGKTSLLNILTGYQKSGVEGVIKCKNGKKTKTGSSQYKNDSCYILQDDHLIAYFTVYEIMYSTTQLKISEQSKEKNDLLIDSILTTLGLEKVKNIRCGNLSGGQRKRLSIALELIDDPPILFLDEPTTGLDSSSSNQCVQMLKTLAERGRTIVCTIHQPSASMYHLFSHVYIMAKGKCVYQGAPENTVPYLALHGYICPKYHNPADFLLEVTSDASTQDIDKFAIAATETNWRSSINSENDKVSEKEVDIKRQSDSYDYPDVDRSKRPQSQWKVFKVLLKKQFIHQYRDWTVAKLKLVVHFLVGIFLGVTFQNCGNDASKTLQNFSFFITGVVYLCYTSLMPAALRFPQELKIIKKEHFNRWYKLRTFYAAFLAADLPMQVLLAVSYTTSAYVATSQPLEFSRFFMVLLIHSLIGLVASGMGIMFGSLVNPVNGTFIGAISTVTMLSVAGFLCFFPHMNTVFYYASNLSYFSFSMEGLLQAVYGYNREKLVCPEDEIFCLYTSPKQFLTELGMDKLPYWVDVGWITGYFILFRLLAYYSLKFRLKHL</sequence>
<dbReference type="GO" id="GO:0005886">
    <property type="term" value="C:plasma membrane"/>
    <property type="evidence" value="ECO:0007669"/>
    <property type="project" value="TreeGrafter"/>
</dbReference>
<evidence type="ECO:0000256" key="1">
    <source>
        <dbReference type="ARBA" id="ARBA00004141"/>
    </source>
</evidence>
<organism evidence="11 12">
    <name type="scientific">Dendroctonus ponderosae</name>
    <name type="common">Mountain pine beetle</name>
    <dbReference type="NCBI Taxonomy" id="77166"/>
    <lineage>
        <taxon>Eukaryota</taxon>
        <taxon>Metazoa</taxon>
        <taxon>Ecdysozoa</taxon>
        <taxon>Arthropoda</taxon>
        <taxon>Hexapoda</taxon>
        <taxon>Insecta</taxon>
        <taxon>Pterygota</taxon>
        <taxon>Neoptera</taxon>
        <taxon>Endopterygota</taxon>
        <taxon>Coleoptera</taxon>
        <taxon>Polyphaga</taxon>
        <taxon>Cucujiformia</taxon>
        <taxon>Curculionidae</taxon>
        <taxon>Scolytinae</taxon>
        <taxon>Dendroctonus</taxon>
    </lineage>
</organism>
<keyword evidence="5" id="KW-0547">Nucleotide-binding</keyword>
<feature type="transmembrane region" description="Helical" evidence="9">
    <location>
        <begin position="460"/>
        <end position="485"/>
    </location>
</feature>
<evidence type="ECO:0000256" key="2">
    <source>
        <dbReference type="ARBA" id="ARBA00005814"/>
    </source>
</evidence>
<feature type="transmembrane region" description="Helical" evidence="9">
    <location>
        <begin position="574"/>
        <end position="596"/>
    </location>
</feature>
<evidence type="ECO:0000256" key="6">
    <source>
        <dbReference type="ARBA" id="ARBA00022840"/>
    </source>
</evidence>
<proteinExistence type="inferred from homology"/>
<keyword evidence="6" id="KW-0067">ATP-binding</keyword>
<feature type="domain" description="ABC transporter" evidence="10">
    <location>
        <begin position="17"/>
        <end position="256"/>
    </location>
</feature>
<comment type="subcellular location">
    <subcellularLocation>
        <location evidence="1">Membrane</location>
        <topology evidence="1">Multi-pass membrane protein</topology>
    </subcellularLocation>
</comment>
<dbReference type="EnsemblMetazoa" id="XM_019913717.1">
    <property type="protein sequence ID" value="XP_019769276.1"/>
    <property type="gene ID" value="LOC109543824"/>
</dbReference>
<dbReference type="AlphaFoldDB" id="A0AAR5Q805"/>
<keyword evidence="12" id="KW-1185">Reference proteome</keyword>
<evidence type="ECO:0000256" key="7">
    <source>
        <dbReference type="ARBA" id="ARBA00022989"/>
    </source>
</evidence>
<evidence type="ECO:0000313" key="12">
    <source>
        <dbReference type="Proteomes" id="UP000019118"/>
    </source>
</evidence>
<reference evidence="12" key="1">
    <citation type="journal article" date="2013" name="Genome Biol.">
        <title>Draft genome of the mountain pine beetle, Dendroctonus ponderosae Hopkins, a major forest pest.</title>
        <authorList>
            <person name="Keeling C.I."/>
            <person name="Yuen M.M."/>
            <person name="Liao N.Y."/>
            <person name="Docking T.R."/>
            <person name="Chan S.K."/>
            <person name="Taylor G.A."/>
            <person name="Palmquist D.L."/>
            <person name="Jackman S.D."/>
            <person name="Nguyen A."/>
            <person name="Li M."/>
            <person name="Henderson H."/>
            <person name="Janes J.K."/>
            <person name="Zhao Y."/>
            <person name="Pandoh P."/>
            <person name="Moore R."/>
            <person name="Sperling F.A."/>
            <person name="Huber D.P."/>
            <person name="Birol I."/>
            <person name="Jones S.J."/>
            <person name="Bohlmann J."/>
        </authorList>
    </citation>
    <scope>NUCLEOTIDE SEQUENCE</scope>
</reference>
<evidence type="ECO:0000256" key="4">
    <source>
        <dbReference type="ARBA" id="ARBA00022692"/>
    </source>
</evidence>
<dbReference type="CDD" id="cd03213">
    <property type="entry name" value="ABCG_EPDR"/>
    <property type="match status" value="1"/>
</dbReference>
<keyword evidence="3" id="KW-0813">Transport</keyword>
<feature type="transmembrane region" description="Helical" evidence="9">
    <location>
        <begin position="492"/>
        <end position="514"/>
    </location>
</feature>
<dbReference type="SMART" id="SM00382">
    <property type="entry name" value="AAA"/>
    <property type="match status" value="1"/>
</dbReference>
<dbReference type="Proteomes" id="UP000019118">
    <property type="component" value="Unassembled WGS sequence"/>
</dbReference>
<dbReference type="InterPro" id="IPR003439">
    <property type="entry name" value="ABC_transporter-like_ATP-bd"/>
</dbReference>
<evidence type="ECO:0000259" key="10">
    <source>
        <dbReference type="PROSITE" id="PS50893"/>
    </source>
</evidence>